<accession>A0A1Q4V8M2</accession>
<dbReference type="InterPro" id="IPR045155">
    <property type="entry name" value="Beta-lactam_cat"/>
</dbReference>
<evidence type="ECO:0000259" key="1">
    <source>
        <dbReference type="Pfam" id="PF13354"/>
    </source>
</evidence>
<dbReference type="GO" id="GO:0008800">
    <property type="term" value="F:beta-lactamase activity"/>
    <property type="evidence" value="ECO:0007669"/>
    <property type="project" value="InterPro"/>
</dbReference>
<dbReference type="Pfam" id="PF13354">
    <property type="entry name" value="Beta-lactamase2"/>
    <property type="match status" value="1"/>
</dbReference>
<dbReference type="InterPro" id="IPR000871">
    <property type="entry name" value="Beta-lactam_class-A"/>
</dbReference>
<protein>
    <submittedName>
        <fullName evidence="2">Beta-lactamase</fullName>
    </submittedName>
</protein>
<dbReference type="Gene3D" id="3.40.710.10">
    <property type="entry name" value="DD-peptidase/beta-lactamase superfamily"/>
    <property type="match status" value="1"/>
</dbReference>
<organism evidence="2 3">
    <name type="scientific">Streptomyces uncialis</name>
    <dbReference type="NCBI Taxonomy" id="1048205"/>
    <lineage>
        <taxon>Bacteria</taxon>
        <taxon>Bacillati</taxon>
        <taxon>Actinomycetota</taxon>
        <taxon>Actinomycetes</taxon>
        <taxon>Kitasatosporales</taxon>
        <taxon>Streptomycetaceae</taxon>
        <taxon>Streptomyces</taxon>
    </lineage>
</organism>
<sequence>MNAPGEGTPRGTGVRSRIRSVFTDAGVTGWMHALDLGDGAEVAVAADTPVSTASVHKLCLAVTVQRFADEGRLDLDEQLESLPGDRTPGPTGLSMLSGPVRMSVRDLLAMALTVSDNAAADLLIDRVGLDAVNDAMRALGLRRTVAVQTMRDLIASIEEDSGGDPARLASDPAVLGRLRVLDPARANRSTPREMTRLLAALWRDEACSAGRARELRAVLGLQVWPHRLASGFPYDDVRVHGKTGTLPTVRNEAGVVEYPDGGRYAVAVFTRSARTAARQPAADAAIGTAARLAVRALRAP</sequence>
<dbReference type="GO" id="GO:0046677">
    <property type="term" value="P:response to antibiotic"/>
    <property type="evidence" value="ECO:0007669"/>
    <property type="project" value="InterPro"/>
</dbReference>
<dbReference type="RefSeq" id="WP_073788778.1">
    <property type="nucleotide sequence ID" value="NZ_CP108638.1"/>
</dbReference>
<comment type="caution">
    <text evidence="2">The sequence shown here is derived from an EMBL/GenBank/DDBJ whole genome shotgun (WGS) entry which is preliminary data.</text>
</comment>
<dbReference type="EMBL" id="LFBV01000003">
    <property type="protein sequence ID" value="OKH94147.1"/>
    <property type="molecule type" value="Genomic_DNA"/>
</dbReference>
<name>A0A1Q4V8M2_9ACTN</name>
<keyword evidence="3" id="KW-1185">Reference proteome</keyword>
<dbReference type="PANTHER" id="PTHR35333:SF3">
    <property type="entry name" value="BETA-LACTAMASE-TYPE TRANSPEPTIDASE FOLD CONTAINING PROTEIN"/>
    <property type="match status" value="1"/>
</dbReference>
<gene>
    <name evidence="2" type="ORF">AB852_16135</name>
</gene>
<dbReference type="PANTHER" id="PTHR35333">
    <property type="entry name" value="BETA-LACTAMASE"/>
    <property type="match status" value="1"/>
</dbReference>
<dbReference type="SUPFAM" id="SSF56601">
    <property type="entry name" value="beta-lactamase/transpeptidase-like"/>
    <property type="match status" value="1"/>
</dbReference>
<reference evidence="2 3" key="1">
    <citation type="submission" date="2015-06" db="EMBL/GenBank/DDBJ databases">
        <title>Cloning and characterization of the uncialamcin biosynthetic gene cluster.</title>
        <authorList>
            <person name="Yan X."/>
            <person name="Huang T."/>
            <person name="Ge H."/>
            <person name="Shen B."/>
        </authorList>
    </citation>
    <scope>NUCLEOTIDE SEQUENCE [LARGE SCALE GENOMIC DNA]</scope>
    <source>
        <strain evidence="2 3">DCA2648</strain>
    </source>
</reference>
<evidence type="ECO:0000313" key="2">
    <source>
        <dbReference type="EMBL" id="OKH94147.1"/>
    </source>
</evidence>
<dbReference type="Proteomes" id="UP000186455">
    <property type="component" value="Unassembled WGS sequence"/>
</dbReference>
<dbReference type="STRING" id="1048205.AB852_16135"/>
<proteinExistence type="predicted"/>
<dbReference type="GeneID" id="96796848"/>
<dbReference type="GO" id="GO:0030655">
    <property type="term" value="P:beta-lactam antibiotic catabolic process"/>
    <property type="evidence" value="ECO:0007669"/>
    <property type="project" value="InterPro"/>
</dbReference>
<dbReference type="AlphaFoldDB" id="A0A1Q4V8M2"/>
<feature type="domain" description="Beta-lactamase class A catalytic" evidence="1">
    <location>
        <begin position="31"/>
        <end position="270"/>
    </location>
</feature>
<evidence type="ECO:0000313" key="3">
    <source>
        <dbReference type="Proteomes" id="UP000186455"/>
    </source>
</evidence>
<dbReference type="InterPro" id="IPR012338">
    <property type="entry name" value="Beta-lactam/transpept-like"/>
</dbReference>